<evidence type="ECO:0000313" key="3">
    <source>
        <dbReference type="Proteomes" id="UP000502298"/>
    </source>
</evidence>
<dbReference type="EMBL" id="CP050804">
    <property type="protein sequence ID" value="QJC22034.1"/>
    <property type="molecule type" value="Genomic_DNA"/>
</dbReference>
<organism evidence="2 3">
    <name type="scientific">Arcanobacterium buesumense</name>
    <dbReference type="NCBI Taxonomy" id="2722751"/>
    <lineage>
        <taxon>Bacteria</taxon>
        <taxon>Bacillati</taxon>
        <taxon>Actinomycetota</taxon>
        <taxon>Actinomycetes</taxon>
        <taxon>Actinomycetales</taxon>
        <taxon>Actinomycetaceae</taxon>
        <taxon>Arcanobacterium</taxon>
    </lineage>
</organism>
<keyword evidence="3" id="KW-1185">Reference proteome</keyword>
<dbReference type="Proteomes" id="UP000502298">
    <property type="component" value="Chromosome"/>
</dbReference>
<gene>
    <name evidence="2" type="ORF">HC352_05635</name>
</gene>
<evidence type="ECO:0000256" key="1">
    <source>
        <dbReference type="SAM" id="MobiDB-lite"/>
    </source>
</evidence>
<evidence type="ECO:0000313" key="2">
    <source>
        <dbReference type="EMBL" id="QJC22034.1"/>
    </source>
</evidence>
<dbReference type="RefSeq" id="WP_168917968.1">
    <property type="nucleotide sequence ID" value="NZ_CP050804.1"/>
</dbReference>
<reference evidence="2 3" key="1">
    <citation type="submission" date="2020-03" db="EMBL/GenBank/DDBJ databases">
        <title>Complete genome of Arcanobacterium buesumensis sp. nov. strain 2701.</title>
        <authorList>
            <person name="Borowiak M."/>
            <person name="Alssahen M."/>
            <person name="Laemmler C."/>
            <person name="Malorny B."/>
            <person name="Hassan A."/>
            <person name="Prenger-Berninghoff E."/>
            <person name="Ploetz M."/>
            <person name="Abdulmawjood A."/>
        </authorList>
    </citation>
    <scope>NUCLEOTIDE SEQUENCE [LARGE SCALE GENOMIC DNA]</scope>
    <source>
        <strain evidence="2 3">2701</strain>
    </source>
</reference>
<protein>
    <submittedName>
        <fullName evidence="2">Uncharacterized protein</fullName>
    </submittedName>
</protein>
<dbReference type="AlphaFoldDB" id="A0A6H2ELT1"/>
<feature type="region of interest" description="Disordered" evidence="1">
    <location>
        <begin position="56"/>
        <end position="100"/>
    </location>
</feature>
<name>A0A6H2ELT1_9ACTO</name>
<accession>A0A6H2ELT1</accession>
<sequence>MSEYQFPEWLDDVRNHLRMANAILDALYAFKPDNKERAKKHVDLILEHLTAAQKMLGADENQPKSHGDSTRQTMRQIEEKQAKTSTDIEQMLESDKAKSEENEESFRKAFEFLDDCSARFWEGRSGVREARALTAMLNGEIPMSKEKIAKLLVKIGKAQGLKVEIVYPSAIS</sequence>
<dbReference type="KEGG" id="arca:HC352_05635"/>
<proteinExistence type="predicted"/>